<protein>
    <recommendedName>
        <fullName evidence="3">C2H2-type domain-containing protein</fullName>
    </recommendedName>
</protein>
<reference evidence="1 2" key="1">
    <citation type="submission" date="2017-06" db="EMBL/GenBank/DDBJ databases">
        <title>Comparative genomic analysis of Ambrosia Fusariam Clade fungi.</title>
        <authorList>
            <person name="Stajich J.E."/>
            <person name="Carrillo J."/>
            <person name="Kijimoto T."/>
            <person name="Eskalen A."/>
            <person name="O'Donnell K."/>
            <person name="Kasson M."/>
        </authorList>
    </citation>
    <scope>NUCLEOTIDE SEQUENCE [LARGE SCALE GENOMIC DNA]</scope>
    <source>
        <strain evidence="1 2">NRRL62584</strain>
    </source>
</reference>
<dbReference type="Proteomes" id="UP000288168">
    <property type="component" value="Unassembled WGS sequence"/>
</dbReference>
<accession>A0A428NHW3</accession>
<dbReference type="OrthoDB" id="10666928at2759"/>
<evidence type="ECO:0000313" key="2">
    <source>
        <dbReference type="Proteomes" id="UP000288168"/>
    </source>
</evidence>
<evidence type="ECO:0008006" key="3">
    <source>
        <dbReference type="Google" id="ProtNLM"/>
    </source>
</evidence>
<dbReference type="EMBL" id="NKCI01000505">
    <property type="protein sequence ID" value="RSL40392.1"/>
    <property type="molecule type" value="Genomic_DNA"/>
</dbReference>
<organism evidence="1 2">
    <name type="scientific">Fusarium duplospermum</name>
    <dbReference type="NCBI Taxonomy" id="1325734"/>
    <lineage>
        <taxon>Eukaryota</taxon>
        <taxon>Fungi</taxon>
        <taxon>Dikarya</taxon>
        <taxon>Ascomycota</taxon>
        <taxon>Pezizomycotina</taxon>
        <taxon>Sordariomycetes</taxon>
        <taxon>Hypocreomycetidae</taxon>
        <taxon>Hypocreales</taxon>
        <taxon>Nectriaceae</taxon>
        <taxon>Fusarium</taxon>
        <taxon>Fusarium solani species complex</taxon>
    </lineage>
</organism>
<proteinExistence type="predicted"/>
<dbReference type="AlphaFoldDB" id="A0A428NHW3"/>
<gene>
    <name evidence="1" type="ORF">CEP54_016131</name>
</gene>
<comment type="caution">
    <text evidence="1">The sequence shown here is derived from an EMBL/GenBank/DDBJ whole genome shotgun (WGS) entry which is preliminary data.</text>
</comment>
<evidence type="ECO:0000313" key="1">
    <source>
        <dbReference type="EMBL" id="RSL40392.1"/>
    </source>
</evidence>
<sequence>MTQQLRKGWQCGECNLFFQTPGDLDEHVNSYKSRSLAIQDRMRGLTLELQELMRELQQISEHRGLGFTEDYQQLDDEESHKQTMFSCPFPNCKDRQTYTEKRSLQRHFLNHSNVVICPGCGNRFDNARRFDNHPCVSKNRHDLPSRKAKSLQTKLRKTARAELARLMPSNQTTFNLGVAAGGGTSDYETLQPAAPNIPETSENTTIMDDAAAKAVTGHNHVDAANDLLNLTLDATGTLQYPRGTLLLQNPLDWSYPHLTPSLIMADADLGPTNLYSNINAVGEVGDQHQYDSAMIGSDGTQAS</sequence>
<keyword evidence="2" id="KW-1185">Reference proteome</keyword>
<name>A0A428NHW3_9HYPO</name>